<proteinExistence type="predicted"/>
<dbReference type="Pfam" id="PF08241">
    <property type="entry name" value="Methyltransf_11"/>
    <property type="match status" value="1"/>
</dbReference>
<evidence type="ECO:0000259" key="1">
    <source>
        <dbReference type="Pfam" id="PF08241"/>
    </source>
</evidence>
<name>A0A7W2EIS4_9BURK</name>
<evidence type="ECO:0000313" key="3">
    <source>
        <dbReference type="Proteomes" id="UP000566711"/>
    </source>
</evidence>
<dbReference type="GO" id="GO:0008757">
    <property type="term" value="F:S-adenosylmethionine-dependent methyltransferase activity"/>
    <property type="evidence" value="ECO:0007669"/>
    <property type="project" value="InterPro"/>
</dbReference>
<dbReference type="PANTHER" id="PTHR42912">
    <property type="entry name" value="METHYLTRANSFERASE"/>
    <property type="match status" value="1"/>
</dbReference>
<dbReference type="InterPro" id="IPR050508">
    <property type="entry name" value="Methyltransf_Superfamily"/>
</dbReference>
<dbReference type="EMBL" id="JACEZS010000012">
    <property type="protein sequence ID" value="MBA5606705.1"/>
    <property type="molecule type" value="Genomic_DNA"/>
</dbReference>
<comment type="caution">
    <text evidence="2">The sequence shown here is derived from an EMBL/GenBank/DDBJ whole genome shotgun (WGS) entry which is preliminary data.</text>
</comment>
<sequence length="195" mass="21179">MDIRTLSAYDHHATAFADDWEEQPPASDLHALICKYFRPGCTADVGCGSGRDTAWLSSNGFPAIGFEPSQGLLTEARLRHPKVSFQAAALPELAGVADGSFVNVLCETVVMHLGAELIAPSVRKLLAIIKPGGTLYLSWRVTEGNDRRDEYGRLYGAFDPLLVRHALSDAVIILDEQVASTSSGKTIRRIIARKT</sequence>
<keyword evidence="2" id="KW-0489">Methyltransferase</keyword>
<dbReference type="InterPro" id="IPR013216">
    <property type="entry name" value="Methyltransf_11"/>
</dbReference>
<dbReference type="AlphaFoldDB" id="A0A7W2EIS4"/>
<dbReference type="CDD" id="cd02440">
    <property type="entry name" value="AdoMet_MTases"/>
    <property type="match status" value="1"/>
</dbReference>
<gene>
    <name evidence="2" type="ORF">H3H36_15205</name>
</gene>
<dbReference type="SUPFAM" id="SSF53335">
    <property type="entry name" value="S-adenosyl-L-methionine-dependent methyltransferases"/>
    <property type="match status" value="1"/>
</dbReference>
<dbReference type="GO" id="GO:0032259">
    <property type="term" value="P:methylation"/>
    <property type="evidence" value="ECO:0007669"/>
    <property type="project" value="UniProtKB-KW"/>
</dbReference>
<protein>
    <submittedName>
        <fullName evidence="2">Class I SAM-dependent methyltransferase</fullName>
    </submittedName>
</protein>
<feature type="domain" description="Methyltransferase type 11" evidence="1">
    <location>
        <begin position="44"/>
        <end position="137"/>
    </location>
</feature>
<evidence type="ECO:0000313" key="2">
    <source>
        <dbReference type="EMBL" id="MBA5606705.1"/>
    </source>
</evidence>
<organism evidence="2 3">
    <name type="scientific">Rugamonas fusca</name>
    <dbReference type="NCBI Taxonomy" id="2758568"/>
    <lineage>
        <taxon>Bacteria</taxon>
        <taxon>Pseudomonadati</taxon>
        <taxon>Pseudomonadota</taxon>
        <taxon>Betaproteobacteria</taxon>
        <taxon>Burkholderiales</taxon>
        <taxon>Oxalobacteraceae</taxon>
        <taxon>Telluria group</taxon>
        <taxon>Rugamonas</taxon>
    </lineage>
</organism>
<dbReference type="RefSeq" id="WP_182219004.1">
    <property type="nucleotide sequence ID" value="NZ_JACEZS010000012.1"/>
</dbReference>
<keyword evidence="3" id="KW-1185">Reference proteome</keyword>
<dbReference type="InterPro" id="IPR029063">
    <property type="entry name" value="SAM-dependent_MTases_sf"/>
</dbReference>
<dbReference type="PANTHER" id="PTHR42912:SF94">
    <property type="entry name" value="METHYLTRANSFERASE TYPE 11 DOMAIN-CONTAINING PROTEIN"/>
    <property type="match status" value="1"/>
</dbReference>
<accession>A0A7W2EIS4</accession>
<reference evidence="2 3" key="1">
    <citation type="submission" date="2020-07" db="EMBL/GenBank/DDBJ databases">
        <title>Novel species isolated from subtropical streams in China.</title>
        <authorList>
            <person name="Lu H."/>
        </authorList>
    </citation>
    <scope>NUCLEOTIDE SEQUENCE [LARGE SCALE GENOMIC DNA]</scope>
    <source>
        <strain evidence="2 3">FT3S</strain>
    </source>
</reference>
<dbReference type="Proteomes" id="UP000566711">
    <property type="component" value="Unassembled WGS sequence"/>
</dbReference>
<dbReference type="Gene3D" id="3.40.50.150">
    <property type="entry name" value="Vaccinia Virus protein VP39"/>
    <property type="match status" value="1"/>
</dbReference>
<keyword evidence="2" id="KW-0808">Transferase</keyword>